<dbReference type="InterPro" id="IPR036388">
    <property type="entry name" value="WH-like_DNA-bd_sf"/>
</dbReference>
<dbReference type="Pfam" id="PF12566">
    <property type="entry name" value="DUF3748"/>
    <property type="match status" value="1"/>
</dbReference>
<dbReference type="InterPro" id="IPR058163">
    <property type="entry name" value="LysR-type_TF_proteobact-type"/>
</dbReference>
<dbReference type="Gene3D" id="1.10.10.10">
    <property type="entry name" value="Winged helix-like DNA-binding domain superfamily/Winged helix DNA-binding domain"/>
    <property type="match status" value="1"/>
</dbReference>
<dbReference type="SUPFAM" id="SSF53850">
    <property type="entry name" value="Periplasmic binding protein-like II"/>
    <property type="match status" value="1"/>
</dbReference>
<dbReference type="EMBL" id="ANFO01000065">
    <property type="protein sequence ID" value="KGQ12995.1"/>
    <property type="molecule type" value="Genomic_DNA"/>
</dbReference>
<dbReference type="GO" id="GO:0043565">
    <property type="term" value="F:sequence-specific DNA binding"/>
    <property type="evidence" value="ECO:0007669"/>
    <property type="project" value="TreeGrafter"/>
</dbReference>
<evidence type="ECO:0000259" key="5">
    <source>
        <dbReference type="PROSITE" id="PS50931"/>
    </source>
</evidence>
<dbReference type="InterPro" id="IPR011042">
    <property type="entry name" value="6-blade_b-propeller_TolB-like"/>
</dbReference>
<accession>A0A0A2W3G1</accession>
<dbReference type="InterPro" id="IPR005119">
    <property type="entry name" value="LysR_subst-bd"/>
</dbReference>
<evidence type="ECO:0000256" key="4">
    <source>
        <dbReference type="ARBA" id="ARBA00023163"/>
    </source>
</evidence>
<keyword evidence="3" id="KW-0238">DNA-binding</keyword>
<dbReference type="InterPro" id="IPR022223">
    <property type="entry name" value="DUF3748"/>
</dbReference>
<dbReference type="SUPFAM" id="SSF46785">
    <property type="entry name" value="Winged helix' DNA-binding domain"/>
    <property type="match status" value="1"/>
</dbReference>
<evidence type="ECO:0000256" key="2">
    <source>
        <dbReference type="ARBA" id="ARBA00023015"/>
    </source>
</evidence>
<keyword evidence="4" id="KW-0804">Transcription</keyword>
<dbReference type="Pfam" id="PF00126">
    <property type="entry name" value="HTH_1"/>
    <property type="match status" value="1"/>
</dbReference>
<proteinExistence type="inferred from homology"/>
<gene>
    <name evidence="6" type="ORF">BBAD15_g1242</name>
</gene>
<reference evidence="6 7" key="1">
    <citation type="submission" date="2012-10" db="EMBL/GenBank/DDBJ databases">
        <title>Genome sequencing and analysis of entomopathogenic fungi Beauveria bassiana D1-5.</title>
        <authorList>
            <person name="Li Q."/>
            <person name="Wang L."/>
            <person name="Zhang Z."/>
            <person name="Wang Q."/>
            <person name="Ren J."/>
            <person name="Wang M."/>
            <person name="Xu W."/>
            <person name="Wang J."/>
            <person name="Lu Y."/>
            <person name="Du Q."/>
            <person name="Sun Z."/>
        </authorList>
    </citation>
    <scope>NUCLEOTIDE SEQUENCE [LARGE SCALE GENOMIC DNA]</scope>
    <source>
        <strain evidence="6 7">D1-5</strain>
    </source>
</reference>
<organism evidence="6 7">
    <name type="scientific">Beauveria bassiana D1-5</name>
    <dbReference type="NCBI Taxonomy" id="1245745"/>
    <lineage>
        <taxon>Eukaryota</taxon>
        <taxon>Fungi</taxon>
        <taxon>Dikarya</taxon>
        <taxon>Ascomycota</taxon>
        <taxon>Pezizomycotina</taxon>
        <taxon>Sordariomycetes</taxon>
        <taxon>Hypocreomycetidae</taxon>
        <taxon>Hypocreales</taxon>
        <taxon>Cordycipitaceae</taxon>
        <taxon>Beauveria</taxon>
    </lineage>
</organism>
<dbReference type="Proteomes" id="UP000030106">
    <property type="component" value="Unassembled WGS sequence"/>
</dbReference>
<evidence type="ECO:0000256" key="1">
    <source>
        <dbReference type="ARBA" id="ARBA00009437"/>
    </source>
</evidence>
<comment type="caution">
    <text evidence="6">The sequence shown here is derived from an EMBL/GenBank/DDBJ whole genome shotgun (WGS) entry which is preliminary data.</text>
</comment>
<evidence type="ECO:0000313" key="6">
    <source>
        <dbReference type="EMBL" id="KGQ12995.1"/>
    </source>
</evidence>
<dbReference type="PRINTS" id="PR00039">
    <property type="entry name" value="HTHLYSR"/>
</dbReference>
<dbReference type="GO" id="GO:0003700">
    <property type="term" value="F:DNA-binding transcription factor activity"/>
    <property type="evidence" value="ECO:0007669"/>
    <property type="project" value="InterPro"/>
</dbReference>
<dbReference type="HOGENOM" id="CLU_392302_0_0_1"/>
<keyword evidence="2" id="KW-0805">Transcription regulation</keyword>
<comment type="similarity">
    <text evidence="1">Belongs to the LysR transcriptional regulatory family.</text>
</comment>
<feature type="domain" description="HTH lysR-type" evidence="5">
    <location>
        <begin position="6"/>
        <end position="63"/>
    </location>
</feature>
<dbReference type="Pfam" id="PF07676">
    <property type="entry name" value="PD40"/>
    <property type="match status" value="1"/>
</dbReference>
<dbReference type="InterPro" id="IPR000847">
    <property type="entry name" value="LysR_HTH_N"/>
</dbReference>
<dbReference type="PANTHER" id="PTHR30537">
    <property type="entry name" value="HTH-TYPE TRANSCRIPTIONAL REGULATOR"/>
    <property type="match status" value="1"/>
</dbReference>
<dbReference type="GO" id="GO:0006351">
    <property type="term" value="P:DNA-templated transcription"/>
    <property type="evidence" value="ECO:0007669"/>
    <property type="project" value="TreeGrafter"/>
</dbReference>
<dbReference type="InterPro" id="IPR011659">
    <property type="entry name" value="WD40"/>
</dbReference>
<name>A0A0A2W3G1_BEABA</name>
<evidence type="ECO:0000313" key="7">
    <source>
        <dbReference type="Proteomes" id="UP000030106"/>
    </source>
</evidence>
<dbReference type="Pfam" id="PF03466">
    <property type="entry name" value="LysR_substrate"/>
    <property type="match status" value="1"/>
</dbReference>
<dbReference type="Gene3D" id="3.40.190.10">
    <property type="entry name" value="Periplasmic binding protein-like II"/>
    <property type="match status" value="2"/>
</dbReference>
<dbReference type="InterPro" id="IPR036390">
    <property type="entry name" value="WH_DNA-bd_sf"/>
</dbReference>
<dbReference type="Gene3D" id="2.120.10.30">
    <property type="entry name" value="TolB, C-terminal domain"/>
    <property type="match status" value="1"/>
</dbReference>
<dbReference type="FunFam" id="1.10.10.10:FF:000001">
    <property type="entry name" value="LysR family transcriptional regulator"/>
    <property type="match status" value="1"/>
</dbReference>
<dbReference type="SUPFAM" id="SSF82171">
    <property type="entry name" value="DPP6 N-terminal domain-like"/>
    <property type="match status" value="1"/>
</dbReference>
<protein>
    <submittedName>
        <fullName evidence="6">Uncharacterized protein YidR</fullName>
    </submittedName>
</protein>
<dbReference type="AlphaFoldDB" id="A0A0A2W3G1"/>
<evidence type="ECO:0000256" key="3">
    <source>
        <dbReference type="ARBA" id="ARBA00023125"/>
    </source>
</evidence>
<sequence>MLKHWPPLNALRGFEAAARLGSFHQAAAELHLTQSAISQQIRSLEAYLEQPLFFRSGRSVSLTDAGQDLYSTAQVMLQQLAVGIRRLDQYRKPNQLIVNTTPAFARHWLLPNLADFTRQYPETDLWLFTSFDPPDMASETIDVAIRDDVSQQAECIFEVLYKDRLYPACHPSLQAMPVEQRTTLHGEREMSWEHWSVAGGVDVGQQSQGMNFSDPGLLLDAAADGLGIALVSQLLADRKRTNEQLIPLVEQTVRGADWAWLIHRESENDPLTRQFSLQGKTVIKQLTFAPRNHQLTNINTWTPDGQWLAFDVRPSGASFTGATIERVNTRNGDVEVVYRAPEGAHVGVVTVNPQQPERYVFIHGPENPDADWHYDFHHRRGVVVEQGEASNLDAMDITSPYTPGALRGGSHVHVWSPDGSRLSFTYNDHVMRELDAYLDLRNVGVALPFGPVTPPKQHPREYDGSHYCVLVSRTTPEPQPGSDEINRAYEEGWVGEHGYRKPDGSVQRWALAFIGDTRSASGEKVPELFIVDLPDEAQAYQLAGSEPLCGTDTTLPAPPRGVLQRRLTFTHQRRYPGLVNQPRHWIRSSPDGSQLAFLMRDDSGVVQLWMLSPNGGEPRQVTWGEHGIQSAFNWHPAGNVLGFVQQGRVVLCDAQSGVITPLSAAEGEDPSGEAIVFSPDGKQIAWMQDIDGFRQLWSAETGL</sequence>
<dbReference type="PANTHER" id="PTHR30537:SF79">
    <property type="entry name" value="TRANSCRIPTIONAL REGULATOR-RELATED"/>
    <property type="match status" value="1"/>
</dbReference>
<dbReference type="PROSITE" id="PS50931">
    <property type="entry name" value="HTH_LYSR"/>
    <property type="match status" value="1"/>
</dbReference>